<dbReference type="AlphaFoldDB" id="A0A0U9HSJ1"/>
<proteinExistence type="predicted"/>
<name>A0A0U9HSJ1_KLENI</name>
<organism evidence="4 5">
    <name type="scientific">Klebsormidium nitens</name>
    <name type="common">Green alga</name>
    <name type="synonym">Ulothrix nitens</name>
    <dbReference type="NCBI Taxonomy" id="105231"/>
    <lineage>
        <taxon>Eukaryota</taxon>
        <taxon>Viridiplantae</taxon>
        <taxon>Streptophyta</taxon>
        <taxon>Klebsormidiophyceae</taxon>
        <taxon>Klebsormidiales</taxon>
        <taxon>Klebsormidiaceae</taxon>
        <taxon>Klebsormidium</taxon>
    </lineage>
</organism>
<feature type="region of interest" description="Disordered" evidence="2">
    <location>
        <begin position="86"/>
        <end position="130"/>
    </location>
</feature>
<reference evidence="4 5" key="1">
    <citation type="journal article" date="2014" name="Nat. Commun.">
        <title>Klebsormidium flaccidum genome reveals primary factors for plant terrestrial adaptation.</title>
        <authorList>
            <person name="Hori K."/>
            <person name="Maruyama F."/>
            <person name="Fujisawa T."/>
            <person name="Togashi T."/>
            <person name="Yamamoto N."/>
            <person name="Seo M."/>
            <person name="Sato S."/>
            <person name="Yamada T."/>
            <person name="Mori H."/>
            <person name="Tajima N."/>
            <person name="Moriyama T."/>
            <person name="Ikeuchi M."/>
            <person name="Watanabe M."/>
            <person name="Wada H."/>
            <person name="Kobayashi K."/>
            <person name="Saito M."/>
            <person name="Masuda T."/>
            <person name="Sasaki-Sekimoto Y."/>
            <person name="Mashiguchi K."/>
            <person name="Awai K."/>
            <person name="Shimojima M."/>
            <person name="Masuda S."/>
            <person name="Iwai M."/>
            <person name="Nobusawa T."/>
            <person name="Narise T."/>
            <person name="Kondo S."/>
            <person name="Saito H."/>
            <person name="Sato R."/>
            <person name="Murakawa M."/>
            <person name="Ihara Y."/>
            <person name="Oshima-Yamada Y."/>
            <person name="Ohtaka K."/>
            <person name="Satoh M."/>
            <person name="Sonobe K."/>
            <person name="Ishii M."/>
            <person name="Ohtani R."/>
            <person name="Kanamori-Sato M."/>
            <person name="Honoki R."/>
            <person name="Miyazaki D."/>
            <person name="Mochizuki H."/>
            <person name="Umetsu J."/>
            <person name="Higashi K."/>
            <person name="Shibata D."/>
            <person name="Kamiya Y."/>
            <person name="Sato N."/>
            <person name="Nakamura Y."/>
            <person name="Tabata S."/>
            <person name="Ida S."/>
            <person name="Kurokawa K."/>
            <person name="Ohta H."/>
        </authorList>
    </citation>
    <scope>NUCLEOTIDE SEQUENCE [LARGE SCALE GENOMIC DNA]</scope>
    <source>
        <strain evidence="4 5">NIES-2285</strain>
    </source>
</reference>
<dbReference type="SUPFAM" id="SSF57850">
    <property type="entry name" value="RING/U-box"/>
    <property type="match status" value="1"/>
</dbReference>
<keyword evidence="5" id="KW-1185">Reference proteome</keyword>
<dbReference type="PANTHER" id="PTHR47530:SF4">
    <property type="entry name" value="E3 UBIQUITIN LIGASE BIG BROTHER-RELATED"/>
    <property type="match status" value="1"/>
</dbReference>
<evidence type="ECO:0000313" key="4">
    <source>
        <dbReference type="EMBL" id="GAQ91743.1"/>
    </source>
</evidence>
<dbReference type="Pfam" id="PF13639">
    <property type="entry name" value="zf-RING_2"/>
    <property type="match status" value="1"/>
</dbReference>
<dbReference type="SMART" id="SM00184">
    <property type="entry name" value="RING"/>
    <property type="match status" value="1"/>
</dbReference>
<evidence type="ECO:0000259" key="3">
    <source>
        <dbReference type="PROSITE" id="PS50089"/>
    </source>
</evidence>
<evidence type="ECO:0000256" key="1">
    <source>
        <dbReference type="PROSITE-ProRule" id="PRU00175"/>
    </source>
</evidence>
<gene>
    <name evidence="4" type="ORF">KFL_008430040</name>
</gene>
<evidence type="ECO:0000256" key="2">
    <source>
        <dbReference type="SAM" id="MobiDB-lite"/>
    </source>
</evidence>
<sequence>MDPSGAAENAPVGGKGTPRGARESSTGSPRRALREEDENAVNSVLLGPAAREAASGRTQYDADLALARALQEQERAYYLLREQSMAARSASDLENDAEGYAGGEGEDDIYEGGEYVPGEEGGEGSAEGAPFDDEAFARALQEAEEREAEERVMALAGMNVASDDAYGSEDEEDDWEEDGIDPDNMTYEELTALAEVVGSESKGLPAEAIARLPKSAYKATRRRRSSSSGQEQCVICRVEFEDDDVITTLPSCKHHYHSPCIEQWLSINKICPMCLTEVTPMKSRAASRRPSHLGAAKSEPSSSDSK</sequence>
<dbReference type="InterPro" id="IPR013083">
    <property type="entry name" value="Znf_RING/FYVE/PHD"/>
</dbReference>
<dbReference type="PROSITE" id="PS50089">
    <property type="entry name" value="ZF_RING_2"/>
    <property type="match status" value="1"/>
</dbReference>
<dbReference type="STRING" id="105231.A0A0U9HSJ1"/>
<feature type="region of interest" description="Disordered" evidence="2">
    <location>
        <begin position="1"/>
        <end position="44"/>
    </location>
</feature>
<dbReference type="Proteomes" id="UP000054558">
    <property type="component" value="Unassembled WGS sequence"/>
</dbReference>
<dbReference type="InterPro" id="IPR043312">
    <property type="entry name" value="AtBBR-like"/>
</dbReference>
<feature type="region of interest" description="Disordered" evidence="2">
    <location>
        <begin position="282"/>
        <end position="306"/>
    </location>
</feature>
<keyword evidence="1" id="KW-0479">Metal-binding</keyword>
<dbReference type="OMA" id="HEDYIND"/>
<protein>
    <submittedName>
        <fullName evidence="4">Zinc finger RING-type domain containing protein</fullName>
    </submittedName>
</protein>
<dbReference type="FunFam" id="3.30.40.10:FF:000226">
    <property type="entry name" value="E3 ubiquitin ligase BIG BROTHER"/>
    <property type="match status" value="1"/>
</dbReference>
<feature type="domain" description="RING-type" evidence="3">
    <location>
        <begin position="233"/>
        <end position="274"/>
    </location>
</feature>
<keyword evidence="1" id="KW-0863">Zinc-finger</keyword>
<accession>A0A0U9HSJ1</accession>
<keyword evidence="1" id="KW-0862">Zinc</keyword>
<dbReference type="InterPro" id="IPR001841">
    <property type="entry name" value="Znf_RING"/>
</dbReference>
<evidence type="ECO:0000313" key="5">
    <source>
        <dbReference type="Proteomes" id="UP000054558"/>
    </source>
</evidence>
<dbReference type="PANTHER" id="PTHR47530">
    <property type="entry name" value="E3 UBIQUITIN LIGASE BIG BROTHER-RELATED"/>
    <property type="match status" value="1"/>
</dbReference>
<dbReference type="OrthoDB" id="8062037at2759"/>
<dbReference type="EMBL" id="DF237792">
    <property type="protein sequence ID" value="GAQ91743.1"/>
    <property type="molecule type" value="Genomic_DNA"/>
</dbReference>
<dbReference type="GO" id="GO:0008270">
    <property type="term" value="F:zinc ion binding"/>
    <property type="evidence" value="ECO:0007669"/>
    <property type="project" value="UniProtKB-KW"/>
</dbReference>
<dbReference type="Gene3D" id="3.30.40.10">
    <property type="entry name" value="Zinc/RING finger domain, C3HC4 (zinc finger)"/>
    <property type="match status" value="1"/>
</dbReference>